<organism evidence="1 2">
    <name type="scientific">Yersinia aleksiciae</name>
    <dbReference type="NCBI Taxonomy" id="263819"/>
    <lineage>
        <taxon>Bacteria</taxon>
        <taxon>Pseudomonadati</taxon>
        <taxon>Pseudomonadota</taxon>
        <taxon>Gammaproteobacteria</taxon>
        <taxon>Enterobacterales</taxon>
        <taxon>Yersiniaceae</taxon>
        <taxon>Yersinia</taxon>
    </lineage>
</organism>
<accession>A0ABM5U8U9</accession>
<name>A0ABM5U8U9_YERAE</name>
<protein>
    <submittedName>
        <fullName evidence="1">Flagellar protein FliB</fullName>
    </submittedName>
</protein>
<gene>
    <name evidence="1" type="ORF">ACZ76_00915</name>
</gene>
<dbReference type="GeneID" id="61900949"/>
<sequence length="401" mass="46323">MKQLQITEPEYVQRFSCVGSACRDHCCKRWSITLDKKTYNKYIKSQDAEIKRIAVTNIVVNKKDHAKWATIQLNEDHNCPYLDEQSLCNVHKRLGVEALSRTCADYPRIERVYKQETQRSLTLSCPEVVRQVLFNPTALNMSTSSVIRADYAKAPEANLEGRLINLFCANLLMPEQVQIEQNLYSVASFLLHCQKLTGDTESKLAEMEAVYEHLTGKLHSGDVAGYLAGLPYNGHMQWQLLIRLQQFITEFPGTRGRETLFIYLSKLIKNLVNDFDNDQVNEKMQQLGSIWNNQALPFFQQQPHILRNYFLYRLHHDQFAINSDVPLLKALYLLVVDFFFIKSLISAHLQQGGELTEDIVIDIFYSYHAFRQHTLQATKKFIGEIDKVKVNDDLSLLQLLV</sequence>
<keyword evidence="2" id="KW-1185">Reference proteome</keyword>
<keyword evidence="1" id="KW-0282">Flagellum</keyword>
<dbReference type="NCBIfam" id="NF038110">
    <property type="entry name" value="Lys_methyl_FliB"/>
    <property type="match status" value="1"/>
</dbReference>
<dbReference type="EMBL" id="CP011975">
    <property type="protein sequence ID" value="AKP32213.1"/>
    <property type="molecule type" value="Genomic_DNA"/>
</dbReference>
<dbReference type="RefSeq" id="WP_048615955.1">
    <property type="nucleotide sequence ID" value="NZ_CABMLM010000001.1"/>
</dbReference>
<keyword evidence="1" id="KW-0969">Cilium</keyword>
<dbReference type="Proteomes" id="UP000069914">
    <property type="component" value="Chromosome"/>
</dbReference>
<evidence type="ECO:0000313" key="1">
    <source>
        <dbReference type="EMBL" id="AKP32213.1"/>
    </source>
</evidence>
<reference evidence="1 2" key="1">
    <citation type="journal article" date="2015" name="Genome Announc.">
        <title>De Novo Genome Sequence of Yersinia aleksiciae Y159T.</title>
        <authorList>
            <person name="Sprague L.D."/>
            <person name="Neubauer H."/>
        </authorList>
    </citation>
    <scope>NUCLEOTIDE SEQUENCE [LARGE SCALE GENOMIC DNA]</scope>
    <source>
        <strain evidence="1 2">159</strain>
    </source>
</reference>
<evidence type="ECO:0000313" key="2">
    <source>
        <dbReference type="Proteomes" id="UP000069914"/>
    </source>
</evidence>
<keyword evidence="1" id="KW-0966">Cell projection</keyword>
<proteinExistence type="predicted"/>